<dbReference type="Gene3D" id="3.40.50.300">
    <property type="entry name" value="P-loop containing nucleotide triphosphate hydrolases"/>
    <property type="match status" value="1"/>
</dbReference>
<organism evidence="3 4">
    <name type="scientific">Vibrio splendidus</name>
    <dbReference type="NCBI Taxonomy" id="29497"/>
    <lineage>
        <taxon>Bacteria</taxon>
        <taxon>Pseudomonadati</taxon>
        <taxon>Pseudomonadota</taxon>
        <taxon>Gammaproteobacteria</taxon>
        <taxon>Vibrionales</taxon>
        <taxon>Vibrionaceae</taxon>
        <taxon>Vibrio</taxon>
    </lineage>
</organism>
<feature type="domain" description="ATPase AAA-type core" evidence="1">
    <location>
        <begin position="18"/>
        <end position="63"/>
    </location>
</feature>
<dbReference type="EMBL" id="PIFK01000114">
    <property type="protein sequence ID" value="PTP17635.1"/>
    <property type="molecule type" value="Genomic_DNA"/>
</dbReference>
<gene>
    <name evidence="3" type="ORF">CWO07_25555</name>
</gene>
<evidence type="ECO:0000313" key="3">
    <source>
        <dbReference type="EMBL" id="PTP17635.1"/>
    </source>
</evidence>
<evidence type="ECO:0000259" key="2">
    <source>
        <dbReference type="Pfam" id="PF20469"/>
    </source>
</evidence>
<comment type="caution">
    <text evidence="3">The sequence shown here is derived from an EMBL/GenBank/DDBJ whole genome shotgun (WGS) entry which is preliminary data.</text>
</comment>
<sequence>MKDVAEKFERQVGRKDYIVLFEEPELFLYPKIVRELRELIYKVSEDDLPYQVLCASHSPSMIDISKPKSSIIRLTKNEAGTKIHQINDEFLKNAKEVVTNEQLKQEMNEILRFNPYICESFYADEVLLIEGPTEEILARAYLQEIEVDKDLFILNTGTVNNIPFYQKILSKFNIKYHAVFDTDDTEILETDVNGNPLFAKNIQRSISDQFKKDELVGDVGLLRVHHTTFEPAHMSQELPEELRYSENLPRGGKPHNANMYWKNTLKPNMDHDKFGEVPFIKYLNEIIAH</sequence>
<dbReference type="Pfam" id="PF13304">
    <property type="entry name" value="AAA_21"/>
    <property type="match status" value="1"/>
</dbReference>
<dbReference type="InterPro" id="IPR027417">
    <property type="entry name" value="P-loop_NTPase"/>
</dbReference>
<dbReference type="InterPro" id="IPR034139">
    <property type="entry name" value="TOPRIM_OLD"/>
</dbReference>
<name>A0A2T5EE83_VIBSP</name>
<dbReference type="PANTHER" id="PTHR43581:SF4">
    <property type="entry name" value="ATP_GTP PHOSPHATASE"/>
    <property type="match status" value="1"/>
</dbReference>
<reference evidence="3 4" key="1">
    <citation type="submission" date="2017-11" db="EMBL/GenBank/DDBJ databases">
        <title>Population delineation of vibrios coincides with oyster pathogenicity.</title>
        <authorList>
            <person name="Bruto M."/>
            <person name="Labreuche Y."/>
            <person name="James A."/>
            <person name="Piel D."/>
            <person name="Chenivesse S."/>
            <person name="Petton B."/>
            <person name="Polz M.F."/>
            <person name="Le Roux F."/>
        </authorList>
    </citation>
    <scope>NUCLEOTIDE SEQUENCE [LARGE SCALE GENOMIC DNA]</scope>
    <source>
        <strain evidence="3 4">FF_144</strain>
    </source>
</reference>
<dbReference type="InterPro" id="IPR003959">
    <property type="entry name" value="ATPase_AAA_core"/>
</dbReference>
<dbReference type="GO" id="GO:0016887">
    <property type="term" value="F:ATP hydrolysis activity"/>
    <property type="evidence" value="ECO:0007669"/>
    <property type="project" value="InterPro"/>
</dbReference>
<dbReference type="Pfam" id="PF20469">
    <property type="entry name" value="OLD-like_TOPRIM"/>
    <property type="match status" value="1"/>
</dbReference>
<evidence type="ECO:0000313" key="4">
    <source>
        <dbReference type="Proteomes" id="UP000244197"/>
    </source>
</evidence>
<dbReference type="Proteomes" id="UP000244197">
    <property type="component" value="Unassembled WGS sequence"/>
</dbReference>
<proteinExistence type="predicted"/>
<dbReference type="GO" id="GO:0005524">
    <property type="term" value="F:ATP binding"/>
    <property type="evidence" value="ECO:0007669"/>
    <property type="project" value="InterPro"/>
</dbReference>
<feature type="domain" description="OLD protein-like TOPRIM" evidence="2">
    <location>
        <begin position="121"/>
        <end position="183"/>
    </location>
</feature>
<dbReference type="AlphaFoldDB" id="A0A2T5EE83"/>
<protein>
    <submittedName>
        <fullName evidence="3">Uncharacterized protein</fullName>
    </submittedName>
</protein>
<evidence type="ECO:0000259" key="1">
    <source>
        <dbReference type="Pfam" id="PF13304"/>
    </source>
</evidence>
<dbReference type="InterPro" id="IPR051396">
    <property type="entry name" value="Bact_Antivir_Def_Nuclease"/>
</dbReference>
<dbReference type="SUPFAM" id="SSF52540">
    <property type="entry name" value="P-loop containing nucleoside triphosphate hydrolases"/>
    <property type="match status" value="1"/>
</dbReference>
<dbReference type="PANTHER" id="PTHR43581">
    <property type="entry name" value="ATP/GTP PHOSPHATASE"/>
    <property type="match status" value="1"/>
</dbReference>
<accession>A0A2T5EE83</accession>